<dbReference type="EMBL" id="JASPKZ010004220">
    <property type="protein sequence ID" value="KAJ9590401.1"/>
    <property type="molecule type" value="Genomic_DNA"/>
</dbReference>
<gene>
    <name evidence="2" type="ORF">L9F63_016562</name>
</gene>
<dbReference type="Proteomes" id="UP001233999">
    <property type="component" value="Unassembled WGS sequence"/>
</dbReference>
<organism evidence="2 3">
    <name type="scientific">Diploptera punctata</name>
    <name type="common">Pacific beetle cockroach</name>
    <dbReference type="NCBI Taxonomy" id="6984"/>
    <lineage>
        <taxon>Eukaryota</taxon>
        <taxon>Metazoa</taxon>
        <taxon>Ecdysozoa</taxon>
        <taxon>Arthropoda</taxon>
        <taxon>Hexapoda</taxon>
        <taxon>Insecta</taxon>
        <taxon>Pterygota</taxon>
        <taxon>Neoptera</taxon>
        <taxon>Polyneoptera</taxon>
        <taxon>Dictyoptera</taxon>
        <taxon>Blattodea</taxon>
        <taxon>Blaberoidea</taxon>
        <taxon>Blaberidae</taxon>
        <taxon>Diplopterinae</taxon>
        <taxon>Diploptera</taxon>
    </lineage>
</organism>
<keyword evidence="3" id="KW-1185">Reference proteome</keyword>
<reference evidence="2" key="1">
    <citation type="journal article" date="2023" name="IScience">
        <title>Live-bearing cockroach genome reveals convergent evolutionary mechanisms linked to viviparity in insects and beyond.</title>
        <authorList>
            <person name="Fouks B."/>
            <person name="Harrison M.C."/>
            <person name="Mikhailova A.A."/>
            <person name="Marchal E."/>
            <person name="English S."/>
            <person name="Carruthers M."/>
            <person name="Jennings E.C."/>
            <person name="Chiamaka E.L."/>
            <person name="Frigard R.A."/>
            <person name="Pippel M."/>
            <person name="Attardo G.M."/>
            <person name="Benoit J.B."/>
            <person name="Bornberg-Bauer E."/>
            <person name="Tobe S.S."/>
        </authorList>
    </citation>
    <scope>NUCLEOTIDE SEQUENCE</scope>
    <source>
        <strain evidence="2">Stay&amp;Tobe</strain>
    </source>
</reference>
<proteinExistence type="predicted"/>
<name>A0AAD8A1R6_DIPPU</name>
<dbReference type="AlphaFoldDB" id="A0AAD8A1R6"/>
<feature type="non-terminal residue" evidence="2">
    <location>
        <position position="150"/>
    </location>
</feature>
<keyword evidence="1" id="KW-0472">Membrane</keyword>
<sequence>TKILCISKQFCLGILNCIYLQYLTTTISRFAITSSGLLTNELFIVRQSKVFHPFYFSDPISYYLRKNFLLLYLLHSYFYLETVFSLEFLFRLLCRSEGLLGHIRRWVLFWTTSMVLANETRLGQKGNKSAVPFLLPLYDSLQFTKTLRLS</sequence>
<keyword evidence="1" id="KW-0812">Transmembrane</keyword>
<keyword evidence="1" id="KW-1133">Transmembrane helix</keyword>
<evidence type="ECO:0000256" key="1">
    <source>
        <dbReference type="SAM" id="Phobius"/>
    </source>
</evidence>
<evidence type="ECO:0000313" key="3">
    <source>
        <dbReference type="Proteomes" id="UP001233999"/>
    </source>
</evidence>
<feature type="non-terminal residue" evidence="2">
    <location>
        <position position="1"/>
    </location>
</feature>
<protein>
    <submittedName>
        <fullName evidence="2">Uncharacterized protein</fullName>
    </submittedName>
</protein>
<accession>A0AAD8A1R6</accession>
<evidence type="ECO:0000313" key="2">
    <source>
        <dbReference type="EMBL" id="KAJ9590401.1"/>
    </source>
</evidence>
<reference evidence="2" key="2">
    <citation type="submission" date="2023-05" db="EMBL/GenBank/DDBJ databases">
        <authorList>
            <person name="Fouks B."/>
        </authorList>
    </citation>
    <scope>NUCLEOTIDE SEQUENCE</scope>
    <source>
        <strain evidence="2">Stay&amp;Tobe</strain>
        <tissue evidence="2">Testes</tissue>
    </source>
</reference>
<feature type="transmembrane region" description="Helical" evidence="1">
    <location>
        <begin position="69"/>
        <end position="90"/>
    </location>
</feature>
<comment type="caution">
    <text evidence="2">The sequence shown here is derived from an EMBL/GenBank/DDBJ whole genome shotgun (WGS) entry which is preliminary data.</text>
</comment>